<dbReference type="FunFam" id="2.60.40.10:FF:000495">
    <property type="entry name" value="Periplasmic beta-glucosidase"/>
    <property type="match status" value="1"/>
</dbReference>
<evidence type="ECO:0000256" key="3">
    <source>
        <dbReference type="ARBA" id="ARBA00058905"/>
    </source>
</evidence>
<keyword evidence="8" id="KW-1185">Reference proteome</keyword>
<evidence type="ECO:0000313" key="7">
    <source>
        <dbReference type="EMBL" id="MBB5782554.1"/>
    </source>
</evidence>
<dbReference type="SMART" id="SM01217">
    <property type="entry name" value="Fn3_like"/>
    <property type="match status" value="1"/>
</dbReference>
<dbReference type="GO" id="GO:0008422">
    <property type="term" value="F:beta-glucosidase activity"/>
    <property type="evidence" value="ECO:0007669"/>
    <property type="project" value="UniProtKB-ARBA"/>
</dbReference>
<dbReference type="PANTHER" id="PTHR42715">
    <property type="entry name" value="BETA-GLUCOSIDASE"/>
    <property type="match status" value="1"/>
</dbReference>
<dbReference type="InterPro" id="IPR001764">
    <property type="entry name" value="Glyco_hydro_3_N"/>
</dbReference>
<dbReference type="Pfam" id="PF01915">
    <property type="entry name" value="Glyco_hydro_3_C"/>
    <property type="match status" value="1"/>
</dbReference>
<dbReference type="SUPFAM" id="SSF52279">
    <property type="entry name" value="Beta-D-glucan exohydrolase, C-terminal domain"/>
    <property type="match status" value="1"/>
</dbReference>
<comment type="similarity">
    <text evidence="1">Belongs to the glycosyl hydrolase 3 family.</text>
</comment>
<protein>
    <recommendedName>
        <fullName evidence="4">Exo-alpha-(1-&gt;6)-L-arabinopyranosidase</fullName>
    </recommendedName>
</protein>
<comment type="caution">
    <text evidence="7">The sequence shown here is derived from an EMBL/GenBank/DDBJ whole genome shotgun (WGS) entry which is preliminary data.</text>
</comment>
<dbReference type="EMBL" id="JACHMB010000001">
    <property type="protein sequence ID" value="MBB5782554.1"/>
    <property type="molecule type" value="Genomic_DNA"/>
</dbReference>
<dbReference type="AlphaFoldDB" id="A0A7W9GEW7"/>
<dbReference type="InterPro" id="IPR026891">
    <property type="entry name" value="Fn3-like"/>
</dbReference>
<dbReference type="InterPro" id="IPR013783">
    <property type="entry name" value="Ig-like_fold"/>
</dbReference>
<evidence type="ECO:0000256" key="4">
    <source>
        <dbReference type="ARBA" id="ARBA00074219"/>
    </source>
</evidence>
<sequence>MTDGRSVVERLTLEEKARLVSGASFWTTAEVSHAGVPAALLTDGPHGVRLQRTGVDHLGLADSMPATAFPTAAALGSSWDDGLLREVGEALAVEARALGVDVLLGPGVNMKRSPLCGRNFEYFAEDPLLAGVMGAAWVAGLQSRGVGASVKHFAANNQETDRMRVSAEVDERTLREIYLRAFEHVVREARPATIMCSYNRINGVYASENPWLLTTVLREEWGFDGYVVSDWGAVHDPVAAVRSGLDLEMPGTGGRSAAAIVAAVRAGELSEDVLDVAVERLVSTHDRLRRGRAEAAPDFDAHHALARRVAAECAVLLKNDGGLLPLDPESGGPIAVLGEFARTPRYQGAGSSLINPTRLDDALTAIRAATSREVAFAPGFRLDGEPDAALLAEAVEAARGAAAVLMFLGEPSEAESEGFDREDLDLPEAQLQLLEAVAAVNPSVAVVLSNGGVVLTGPLTEHAAALLEMWLPGQAGGGAAADLIFGHADPSGRLAETVPHRLSDTPAHVNWPGSEGQVLYGERLYIGYRWYDRTGRDVAFPFGFGLSYTTFAYSDLAVHVPDPARAEARVEVTVTNTGTREGAEVVQVYVSDPVADVDRPERELRGFRKVRLAPGESARVAIELDARAFSYWSTRHGRWVAEPGEYGVHVGHSSRDLVLEQRIQLDVEHPQAALRADSTLQEWFAHPRGRKIVEEVLLKAADGQQSFFTDPASQALIAQIPLATLLSMGASQGGQQPPAMDDLLRMANSETPSS</sequence>
<evidence type="ECO:0000259" key="6">
    <source>
        <dbReference type="SMART" id="SM01217"/>
    </source>
</evidence>
<dbReference type="SUPFAM" id="SSF51445">
    <property type="entry name" value="(Trans)glycosidases"/>
    <property type="match status" value="1"/>
</dbReference>
<dbReference type="Gene3D" id="3.40.50.1700">
    <property type="entry name" value="Glycoside hydrolase family 3 C-terminal domain"/>
    <property type="match status" value="1"/>
</dbReference>
<dbReference type="InterPro" id="IPR017853">
    <property type="entry name" value="GH"/>
</dbReference>
<dbReference type="InterPro" id="IPR002772">
    <property type="entry name" value="Glyco_hydro_3_C"/>
</dbReference>
<keyword evidence="2 7" id="KW-0378">Hydrolase</keyword>
<dbReference type="Gene3D" id="3.20.20.300">
    <property type="entry name" value="Glycoside hydrolase, family 3, N-terminal domain"/>
    <property type="match status" value="1"/>
</dbReference>
<dbReference type="Pfam" id="PF14310">
    <property type="entry name" value="Fn3-like"/>
    <property type="match status" value="1"/>
</dbReference>
<organism evidence="7 8">
    <name type="scientific">Nonomuraea jabiensis</name>
    <dbReference type="NCBI Taxonomy" id="882448"/>
    <lineage>
        <taxon>Bacteria</taxon>
        <taxon>Bacillati</taxon>
        <taxon>Actinomycetota</taxon>
        <taxon>Actinomycetes</taxon>
        <taxon>Streptosporangiales</taxon>
        <taxon>Streptosporangiaceae</taxon>
        <taxon>Nonomuraea</taxon>
    </lineage>
</organism>
<evidence type="ECO:0000313" key="8">
    <source>
        <dbReference type="Proteomes" id="UP000579153"/>
    </source>
</evidence>
<keyword evidence="7" id="KW-0326">Glycosidase</keyword>
<dbReference type="InterPro" id="IPR050288">
    <property type="entry name" value="Cellulose_deg_GH3"/>
</dbReference>
<evidence type="ECO:0000256" key="2">
    <source>
        <dbReference type="ARBA" id="ARBA00022801"/>
    </source>
</evidence>
<gene>
    <name evidence="7" type="ORF">HD596_009310</name>
</gene>
<accession>A0A7W9GEW7</accession>
<comment type="function">
    <text evidence="3">Catalyzes the hydrolysis of a non-reducing terminal alpha-L-arabinopyranosidic linkage in ginsenoside Rb2 (alpha-L-arabinopyranosyl-(1-&gt;6)-alpha-D-glucopyranosyl) to release alpha-D-glucopyranosyl (Rd). It is not able to hydrolyze alpha-L-arabinofuranosyl-(1-&gt;6)-alpha-D-glucopyranosyl (Rc).</text>
</comment>
<evidence type="ECO:0000256" key="5">
    <source>
        <dbReference type="SAM" id="MobiDB-lite"/>
    </source>
</evidence>
<dbReference type="Gene3D" id="2.60.40.10">
    <property type="entry name" value="Immunoglobulins"/>
    <property type="match status" value="1"/>
</dbReference>
<proteinExistence type="inferred from homology"/>
<dbReference type="Proteomes" id="UP000579153">
    <property type="component" value="Unassembled WGS sequence"/>
</dbReference>
<dbReference type="GO" id="GO:0005975">
    <property type="term" value="P:carbohydrate metabolic process"/>
    <property type="evidence" value="ECO:0007669"/>
    <property type="project" value="InterPro"/>
</dbReference>
<feature type="domain" description="Fibronectin type III-like" evidence="6">
    <location>
        <begin position="584"/>
        <end position="654"/>
    </location>
</feature>
<reference evidence="7 8" key="1">
    <citation type="submission" date="2020-08" db="EMBL/GenBank/DDBJ databases">
        <title>Sequencing the genomes of 1000 actinobacteria strains.</title>
        <authorList>
            <person name="Klenk H.-P."/>
        </authorList>
    </citation>
    <scope>NUCLEOTIDE SEQUENCE [LARGE SCALE GENOMIC DNA]</scope>
    <source>
        <strain evidence="7 8">DSM 45507</strain>
    </source>
</reference>
<feature type="region of interest" description="Disordered" evidence="5">
    <location>
        <begin position="729"/>
        <end position="754"/>
    </location>
</feature>
<evidence type="ECO:0000256" key="1">
    <source>
        <dbReference type="ARBA" id="ARBA00005336"/>
    </source>
</evidence>
<dbReference type="Pfam" id="PF00933">
    <property type="entry name" value="Glyco_hydro_3"/>
    <property type="match status" value="1"/>
</dbReference>
<dbReference type="InterPro" id="IPR036881">
    <property type="entry name" value="Glyco_hydro_3_C_sf"/>
</dbReference>
<dbReference type="RefSeq" id="WP_185075622.1">
    <property type="nucleotide sequence ID" value="NZ_JACHMB010000001.1"/>
</dbReference>
<dbReference type="PRINTS" id="PR00133">
    <property type="entry name" value="GLHYDRLASE3"/>
</dbReference>
<dbReference type="InterPro" id="IPR036962">
    <property type="entry name" value="Glyco_hydro_3_N_sf"/>
</dbReference>
<dbReference type="PANTHER" id="PTHR42715:SF10">
    <property type="entry name" value="BETA-GLUCOSIDASE"/>
    <property type="match status" value="1"/>
</dbReference>
<name>A0A7W9GEW7_9ACTN</name>